<keyword evidence="7" id="KW-0325">Glycoprotein</keyword>
<keyword evidence="5 8" id="KW-1133">Transmembrane helix</keyword>
<evidence type="ECO:0000256" key="8">
    <source>
        <dbReference type="SAM" id="Phobius"/>
    </source>
</evidence>
<dbReference type="PANTHER" id="PTHR28607:SF4">
    <property type="entry name" value="TRANSMEMBRANE PROTEIN"/>
    <property type="match status" value="1"/>
</dbReference>
<dbReference type="PANTHER" id="PTHR28607">
    <property type="entry name" value="EXPRESSED PROTEIN"/>
    <property type="match status" value="1"/>
</dbReference>
<evidence type="ECO:0000256" key="5">
    <source>
        <dbReference type="ARBA" id="ARBA00022989"/>
    </source>
</evidence>
<dbReference type="InParanoid" id="B3RNA9"/>
<sequence>MYAATSGKMIEKLDRIYILNMICKVNLTLSIFQGMLSEATDKIGENSAVASDTKSSRFSATLSRTENTYAASIITVTTSSLRITSSISKAATKSVHDETRSITASAVTVTSSVSQKSPGSGGDSDEENVSMMVFIYVFIAASVFILAFFVYRAVTGKMKRKTKRYGVIAGVDMEMAPLGPTDDDDDDTTVFEVRRSRRH</sequence>
<dbReference type="GO" id="GO:0016020">
    <property type="term" value="C:membrane"/>
    <property type="evidence" value="ECO:0007669"/>
    <property type="project" value="UniProtKB-SubCell"/>
</dbReference>
<name>B3RNA9_TRIAD</name>
<dbReference type="HOGENOM" id="CLU_1373832_0_0_1"/>
<dbReference type="InterPro" id="IPR009565">
    <property type="entry name" value="FAM174-like"/>
</dbReference>
<accession>B3RNA9</accession>
<dbReference type="RefSeq" id="XP_002109823.1">
    <property type="nucleotide sequence ID" value="XM_002109787.1"/>
</dbReference>
<keyword evidence="10" id="KW-1185">Reference proteome</keyword>
<dbReference type="Pfam" id="PF06679">
    <property type="entry name" value="DUF1180"/>
    <property type="match status" value="1"/>
</dbReference>
<feature type="transmembrane region" description="Helical" evidence="8">
    <location>
        <begin position="133"/>
        <end position="154"/>
    </location>
</feature>
<dbReference type="KEGG" id="tad:TRIADDRAFT_63623"/>
<organism evidence="9 10">
    <name type="scientific">Trichoplax adhaerens</name>
    <name type="common">Trichoplax reptans</name>
    <dbReference type="NCBI Taxonomy" id="10228"/>
    <lineage>
        <taxon>Eukaryota</taxon>
        <taxon>Metazoa</taxon>
        <taxon>Placozoa</taxon>
        <taxon>Uniplacotomia</taxon>
        <taxon>Trichoplacea</taxon>
        <taxon>Trichoplacidae</taxon>
        <taxon>Trichoplax</taxon>
    </lineage>
</organism>
<keyword evidence="3 8" id="KW-0812">Transmembrane</keyword>
<evidence type="ECO:0000256" key="2">
    <source>
        <dbReference type="ARBA" id="ARBA00006986"/>
    </source>
</evidence>
<evidence type="ECO:0000256" key="3">
    <source>
        <dbReference type="ARBA" id="ARBA00022692"/>
    </source>
</evidence>
<evidence type="ECO:0000313" key="9">
    <source>
        <dbReference type="EMBL" id="EDV27989.1"/>
    </source>
</evidence>
<comment type="similarity">
    <text evidence="2">Belongs to the FAM174 family.</text>
</comment>
<evidence type="ECO:0000256" key="4">
    <source>
        <dbReference type="ARBA" id="ARBA00022729"/>
    </source>
</evidence>
<keyword evidence="6 8" id="KW-0472">Membrane</keyword>
<dbReference type="GeneID" id="6750471"/>
<dbReference type="EMBL" id="DS985242">
    <property type="protein sequence ID" value="EDV27989.1"/>
    <property type="molecule type" value="Genomic_DNA"/>
</dbReference>
<proteinExistence type="inferred from homology"/>
<evidence type="ECO:0000256" key="1">
    <source>
        <dbReference type="ARBA" id="ARBA00004479"/>
    </source>
</evidence>
<keyword evidence="4" id="KW-0732">Signal</keyword>
<evidence type="ECO:0000256" key="6">
    <source>
        <dbReference type="ARBA" id="ARBA00023136"/>
    </source>
</evidence>
<dbReference type="AlphaFoldDB" id="B3RNA9"/>
<comment type="subcellular location">
    <subcellularLocation>
        <location evidence="1">Membrane</location>
        <topology evidence="1">Single-pass type I membrane protein</topology>
    </subcellularLocation>
</comment>
<reference evidence="9 10" key="1">
    <citation type="journal article" date="2008" name="Nature">
        <title>The Trichoplax genome and the nature of placozoans.</title>
        <authorList>
            <person name="Srivastava M."/>
            <person name="Begovic E."/>
            <person name="Chapman J."/>
            <person name="Putnam N.H."/>
            <person name="Hellsten U."/>
            <person name="Kawashima T."/>
            <person name="Kuo A."/>
            <person name="Mitros T."/>
            <person name="Salamov A."/>
            <person name="Carpenter M.L."/>
            <person name="Signorovitch A.Y."/>
            <person name="Moreno M.A."/>
            <person name="Kamm K."/>
            <person name="Grimwood J."/>
            <person name="Schmutz J."/>
            <person name="Shapiro H."/>
            <person name="Grigoriev I.V."/>
            <person name="Buss L.W."/>
            <person name="Schierwater B."/>
            <person name="Dellaporta S.L."/>
            <person name="Rokhsar D.S."/>
        </authorList>
    </citation>
    <scope>NUCLEOTIDE SEQUENCE [LARGE SCALE GENOMIC DNA]</scope>
    <source>
        <strain evidence="9 10">Grell-BS-1999</strain>
    </source>
</reference>
<dbReference type="CTD" id="6750471"/>
<protein>
    <submittedName>
        <fullName evidence="9">Expressed protein</fullName>
    </submittedName>
</protein>
<evidence type="ECO:0000313" key="10">
    <source>
        <dbReference type="Proteomes" id="UP000009022"/>
    </source>
</evidence>
<dbReference type="Proteomes" id="UP000009022">
    <property type="component" value="Unassembled WGS sequence"/>
</dbReference>
<gene>
    <name evidence="9" type="ORF">TRIADDRAFT_63623</name>
</gene>
<evidence type="ECO:0000256" key="7">
    <source>
        <dbReference type="ARBA" id="ARBA00023180"/>
    </source>
</evidence>